<name>A0A4Y2H054_ARAVE</name>
<accession>A0A4Y2H054</accession>
<keyword evidence="2" id="KW-1185">Reference proteome</keyword>
<evidence type="ECO:0000313" key="1">
    <source>
        <dbReference type="EMBL" id="GBM59440.1"/>
    </source>
</evidence>
<organism evidence="1 2">
    <name type="scientific">Araneus ventricosus</name>
    <name type="common">Orbweaver spider</name>
    <name type="synonym">Epeira ventricosa</name>
    <dbReference type="NCBI Taxonomy" id="182803"/>
    <lineage>
        <taxon>Eukaryota</taxon>
        <taxon>Metazoa</taxon>
        <taxon>Ecdysozoa</taxon>
        <taxon>Arthropoda</taxon>
        <taxon>Chelicerata</taxon>
        <taxon>Arachnida</taxon>
        <taxon>Araneae</taxon>
        <taxon>Araneomorphae</taxon>
        <taxon>Entelegynae</taxon>
        <taxon>Araneoidea</taxon>
        <taxon>Araneidae</taxon>
        <taxon>Araneus</taxon>
    </lineage>
</organism>
<protein>
    <submittedName>
        <fullName evidence="1">Uncharacterized protein</fullName>
    </submittedName>
</protein>
<reference evidence="1 2" key="1">
    <citation type="journal article" date="2019" name="Sci. Rep.">
        <title>Orb-weaving spider Araneus ventricosus genome elucidates the spidroin gene catalogue.</title>
        <authorList>
            <person name="Kono N."/>
            <person name="Nakamura H."/>
            <person name="Ohtoshi R."/>
            <person name="Moran D.A.P."/>
            <person name="Shinohara A."/>
            <person name="Yoshida Y."/>
            <person name="Fujiwara M."/>
            <person name="Mori M."/>
            <person name="Tomita M."/>
            <person name="Arakawa K."/>
        </authorList>
    </citation>
    <scope>NUCLEOTIDE SEQUENCE [LARGE SCALE GENOMIC DNA]</scope>
</reference>
<gene>
    <name evidence="1" type="ORF">AVEN_107945_1</name>
</gene>
<dbReference type="EMBL" id="BGPR01179973">
    <property type="protein sequence ID" value="GBM59440.1"/>
    <property type="molecule type" value="Genomic_DNA"/>
</dbReference>
<proteinExistence type="predicted"/>
<dbReference type="AlphaFoldDB" id="A0A4Y2H054"/>
<sequence>MKAILGRLFSNRGREMRTTSDPEFLLLLKPGQQEGVFLRRRMQRVRYRYTAGFRGITEPGSPLVQQDLIPATEAVLNLLKLSLNMKYSIDL</sequence>
<dbReference type="Proteomes" id="UP000499080">
    <property type="component" value="Unassembled WGS sequence"/>
</dbReference>
<evidence type="ECO:0000313" key="2">
    <source>
        <dbReference type="Proteomes" id="UP000499080"/>
    </source>
</evidence>
<comment type="caution">
    <text evidence="1">The sequence shown here is derived from an EMBL/GenBank/DDBJ whole genome shotgun (WGS) entry which is preliminary data.</text>
</comment>